<proteinExistence type="predicted"/>
<evidence type="ECO:0000313" key="4">
    <source>
        <dbReference type="Proteomes" id="UP001597032"/>
    </source>
</evidence>
<dbReference type="Gene3D" id="3.30.530.20">
    <property type="match status" value="1"/>
</dbReference>
<organism evidence="3 4">
    <name type="scientific">Lutibacter aestuarii</name>
    <dbReference type="NCBI Taxonomy" id="861111"/>
    <lineage>
        <taxon>Bacteria</taxon>
        <taxon>Pseudomonadati</taxon>
        <taxon>Bacteroidota</taxon>
        <taxon>Flavobacteriia</taxon>
        <taxon>Flavobacteriales</taxon>
        <taxon>Flavobacteriaceae</taxon>
        <taxon>Lutibacter</taxon>
    </lineage>
</organism>
<dbReference type="SUPFAM" id="SSF55961">
    <property type="entry name" value="Bet v1-like"/>
    <property type="match status" value="1"/>
</dbReference>
<gene>
    <name evidence="3" type="ORF">ACFQZW_04620</name>
</gene>
<reference evidence="4" key="1">
    <citation type="journal article" date="2019" name="Int. J. Syst. Evol. Microbiol.">
        <title>The Global Catalogue of Microorganisms (GCM) 10K type strain sequencing project: providing services to taxonomists for standard genome sequencing and annotation.</title>
        <authorList>
            <consortium name="The Broad Institute Genomics Platform"/>
            <consortium name="The Broad Institute Genome Sequencing Center for Infectious Disease"/>
            <person name="Wu L."/>
            <person name="Ma J."/>
        </authorList>
    </citation>
    <scope>NUCLEOTIDE SEQUENCE [LARGE SCALE GENOMIC DNA]</scope>
    <source>
        <strain evidence="4">CCUG 60022</strain>
    </source>
</reference>
<dbReference type="InterPro" id="IPR011256">
    <property type="entry name" value="Reg_factor_effector_dom_sf"/>
</dbReference>
<dbReference type="Proteomes" id="UP001597032">
    <property type="component" value="Unassembled WGS sequence"/>
</dbReference>
<dbReference type="Gene3D" id="3.20.80.10">
    <property type="entry name" value="Regulatory factor, effector binding domain"/>
    <property type="match status" value="1"/>
</dbReference>
<feature type="transmembrane region" description="Helical" evidence="1">
    <location>
        <begin position="6"/>
        <end position="25"/>
    </location>
</feature>
<name>A0ABW2Z4L1_9FLAO</name>
<evidence type="ECO:0000259" key="2">
    <source>
        <dbReference type="SMART" id="SM00871"/>
    </source>
</evidence>
<dbReference type="Pfam" id="PF06445">
    <property type="entry name" value="GyrI-like"/>
    <property type="match status" value="1"/>
</dbReference>
<keyword evidence="1" id="KW-0812">Transmembrane</keyword>
<comment type="caution">
    <text evidence="3">The sequence shown here is derived from an EMBL/GenBank/DDBJ whole genome shotgun (WGS) entry which is preliminary data.</text>
</comment>
<dbReference type="EMBL" id="JBHTIC010000005">
    <property type="protein sequence ID" value="MFD0761355.1"/>
    <property type="molecule type" value="Genomic_DNA"/>
</dbReference>
<sequence length="336" mass="38546">MKALKYFFFLLLILVIGLSIYIATLDGNYDIKRSKIIKAPIEVVFNTINDFKKWENWGPWYELDSTIVASYPNKTSGVGASYTWTGKDGTGTMKTISLIPNKEIIQQIDFGTGNVSEVYWRFNEIDNHTEVIWGMKGKSNFGEKLFWLTQGGIEKNMTPMYNRGLELIENYLIKEMDKHSFTTIGEVDFGGGYYLYLTTSSKIETIDAKTKEMFPKILEFINQNSIKASGQPFLLTHQWDEINKTTIFSTCIPVKERVITTGDVLTGFLPPQKTFKTILKGDYKYLYQAWENAYKTLVEKGYTAIEKGEPFEVYTVGPNEEPNPANWITEIYIPIQ</sequence>
<feature type="domain" description="AraC effector-binding" evidence="2">
    <location>
        <begin position="182"/>
        <end position="336"/>
    </location>
</feature>
<keyword evidence="1" id="KW-0472">Membrane</keyword>
<protein>
    <submittedName>
        <fullName evidence="3">Effector binding domain-containing protein</fullName>
    </submittedName>
</protein>
<dbReference type="RefSeq" id="WP_372801400.1">
    <property type="nucleotide sequence ID" value="NZ_JBHTIC010000005.1"/>
</dbReference>
<dbReference type="InterPro" id="IPR029442">
    <property type="entry name" value="GyrI-like"/>
</dbReference>
<dbReference type="InterPro" id="IPR010499">
    <property type="entry name" value="AraC_E-bd"/>
</dbReference>
<keyword evidence="1" id="KW-1133">Transmembrane helix</keyword>
<dbReference type="SUPFAM" id="SSF55136">
    <property type="entry name" value="Probable bacterial effector-binding domain"/>
    <property type="match status" value="1"/>
</dbReference>
<dbReference type="InterPro" id="IPR023393">
    <property type="entry name" value="START-like_dom_sf"/>
</dbReference>
<evidence type="ECO:0000313" key="3">
    <source>
        <dbReference type="EMBL" id="MFD0761355.1"/>
    </source>
</evidence>
<evidence type="ECO:0000256" key="1">
    <source>
        <dbReference type="SAM" id="Phobius"/>
    </source>
</evidence>
<dbReference type="CDD" id="cd07818">
    <property type="entry name" value="SRPBCC_1"/>
    <property type="match status" value="1"/>
</dbReference>
<keyword evidence="4" id="KW-1185">Reference proteome</keyword>
<accession>A0ABW2Z4L1</accession>
<dbReference type="SMART" id="SM00871">
    <property type="entry name" value="AraC_E_bind"/>
    <property type="match status" value="1"/>
</dbReference>